<sequence>MARFSIPTKGRLASDVRLPPSNAAVQKALGRLSRSSLLTLVLDWISDENVTLCVPFLGEDIDDDVFYQPAASLDELRAVYTELQSQKGSKRDVLDRIIEGDWQHGLTLYQLAMADAQYLQDHPASQKWTAYKILPLKEISLEGGDEQPVLEVDRKSLKLPRFHPSTFIQNLQSHVLPDVKAHYHIHRPHGLALSVLRIFIVESPYSTSMAHLGNGSISTNPDGDNSRTLYIAFPDASPYIYLSKSQTLGTLGAAESKSFRNLVVAGIPKALSRPRERYILKPTQFSTKNISALLHTRGVGRTNAAAGGWDIYADKKKTESPLDTILPTPPFSEDSSDDGPNTPRTTALKRKADTSDGIDRVSKRSLLSAQARFGDTARVDDGLAIERVDITIEDPFIGLPQDALNAEKDSQSAQRTDGSQDDGRSRWTPDVKLVFHGSHVFAGIRKLVENGIVNGERMPGWLTGEENVTVGAVRHGRVRGYKGSGI</sequence>
<keyword evidence="2" id="KW-1185">Reference proteome</keyword>
<protein>
    <submittedName>
        <fullName evidence="1">Uncharacterized protein</fullName>
    </submittedName>
</protein>
<dbReference type="Proteomes" id="UP000805649">
    <property type="component" value="Unassembled WGS sequence"/>
</dbReference>
<organism evidence="1 2">
    <name type="scientific">Colletotrichum truncatum</name>
    <name type="common">Anthracnose fungus</name>
    <name type="synonym">Colletotrichum capsici</name>
    <dbReference type="NCBI Taxonomy" id="5467"/>
    <lineage>
        <taxon>Eukaryota</taxon>
        <taxon>Fungi</taxon>
        <taxon>Dikarya</taxon>
        <taxon>Ascomycota</taxon>
        <taxon>Pezizomycotina</taxon>
        <taxon>Sordariomycetes</taxon>
        <taxon>Hypocreomycetidae</taxon>
        <taxon>Glomerellales</taxon>
        <taxon>Glomerellaceae</taxon>
        <taxon>Colletotrichum</taxon>
        <taxon>Colletotrichum truncatum species complex</taxon>
    </lineage>
</organism>
<evidence type="ECO:0000313" key="2">
    <source>
        <dbReference type="Proteomes" id="UP000805649"/>
    </source>
</evidence>
<name>A0ACC3ZAH7_COLTU</name>
<evidence type="ECO:0000313" key="1">
    <source>
        <dbReference type="EMBL" id="KAL0940848.1"/>
    </source>
</evidence>
<proteinExistence type="predicted"/>
<gene>
    <name evidence="1" type="ORF">CTRU02_203611</name>
</gene>
<comment type="caution">
    <text evidence="1">The sequence shown here is derived from an EMBL/GenBank/DDBJ whole genome shotgun (WGS) entry which is preliminary data.</text>
</comment>
<dbReference type="EMBL" id="VUJX02000002">
    <property type="protein sequence ID" value="KAL0940848.1"/>
    <property type="molecule type" value="Genomic_DNA"/>
</dbReference>
<accession>A0ACC3ZAH7</accession>
<reference evidence="1 2" key="1">
    <citation type="journal article" date="2020" name="Phytopathology">
        <title>Genome Sequence Resources of Colletotrichum truncatum, C. plurivorum, C. musicola, and C. sojae: Four Species Pathogenic to Soybean (Glycine max).</title>
        <authorList>
            <person name="Rogerio F."/>
            <person name="Boufleur T.R."/>
            <person name="Ciampi-Guillardi M."/>
            <person name="Sukno S.A."/>
            <person name="Thon M.R."/>
            <person name="Massola Junior N.S."/>
            <person name="Baroncelli R."/>
        </authorList>
    </citation>
    <scope>NUCLEOTIDE SEQUENCE [LARGE SCALE GENOMIC DNA]</scope>
    <source>
        <strain evidence="1 2">CMES1059</strain>
    </source>
</reference>